<organism evidence="2 3">
    <name type="scientific">Falsiroseomonas bella</name>
    <dbReference type="NCBI Taxonomy" id="2184016"/>
    <lineage>
        <taxon>Bacteria</taxon>
        <taxon>Pseudomonadati</taxon>
        <taxon>Pseudomonadota</taxon>
        <taxon>Alphaproteobacteria</taxon>
        <taxon>Acetobacterales</taxon>
        <taxon>Roseomonadaceae</taxon>
        <taxon>Falsiroseomonas</taxon>
    </lineage>
</organism>
<dbReference type="InterPro" id="IPR029063">
    <property type="entry name" value="SAM-dependent_MTases_sf"/>
</dbReference>
<gene>
    <name evidence="2" type="ORF">DFH01_01725</name>
</gene>
<comment type="caution">
    <text evidence="2">The sequence shown here is derived from an EMBL/GenBank/DDBJ whole genome shotgun (WGS) entry which is preliminary data.</text>
</comment>
<evidence type="ECO:0000313" key="2">
    <source>
        <dbReference type="EMBL" id="PWS38052.1"/>
    </source>
</evidence>
<dbReference type="CDD" id="cd02440">
    <property type="entry name" value="AdoMet_MTases"/>
    <property type="match status" value="1"/>
</dbReference>
<dbReference type="SUPFAM" id="SSF53335">
    <property type="entry name" value="S-adenosyl-L-methionine-dependent methyltransferases"/>
    <property type="match status" value="1"/>
</dbReference>
<dbReference type="Gene3D" id="3.40.50.150">
    <property type="entry name" value="Vaccinia Virus protein VP39"/>
    <property type="match status" value="1"/>
</dbReference>
<dbReference type="PANTHER" id="PTHR43591">
    <property type="entry name" value="METHYLTRANSFERASE"/>
    <property type="match status" value="1"/>
</dbReference>
<accession>A0A317FI52</accession>
<sequence>MEPAEYDLMDAAEDGMWWYRAAHARVLDALRRRPGARGPLLDAGCGTGGLLRRLAEDLPDVAAVGLDFVPQAAGRAAAKSGRPVTAGDANRLPFPEASFGAAVSIDVICHAGVEPAQALAELHRVLRPGATLVLNLPAFEWLRSAHDLRVHNARRFTRESAAALLREAGFTAVEGRYWNSLLLPLMVLQRKVLQRRPDAPSDVTEFPPWLDRSLHAVSELERWLGGRGLPMPAGGSVLMTATRP</sequence>
<dbReference type="OrthoDB" id="7171187at2"/>
<keyword evidence="3" id="KW-1185">Reference proteome</keyword>
<feature type="domain" description="Methyltransferase type 11" evidence="1">
    <location>
        <begin position="41"/>
        <end position="133"/>
    </location>
</feature>
<dbReference type="GO" id="GO:0032259">
    <property type="term" value="P:methylation"/>
    <property type="evidence" value="ECO:0007669"/>
    <property type="project" value="UniProtKB-KW"/>
</dbReference>
<protein>
    <submittedName>
        <fullName evidence="2">Class I SAM-dependent methyltransferase</fullName>
    </submittedName>
</protein>
<dbReference type="Pfam" id="PF08241">
    <property type="entry name" value="Methyltransf_11"/>
    <property type="match status" value="1"/>
</dbReference>
<reference evidence="3" key="1">
    <citation type="submission" date="2018-05" db="EMBL/GenBank/DDBJ databases">
        <authorList>
            <person name="Du Z."/>
            <person name="Wang X."/>
        </authorList>
    </citation>
    <scope>NUCLEOTIDE SEQUENCE [LARGE SCALE GENOMIC DNA]</scope>
    <source>
        <strain evidence="3">CQN31</strain>
    </source>
</reference>
<dbReference type="AlphaFoldDB" id="A0A317FI52"/>
<evidence type="ECO:0000313" key="3">
    <source>
        <dbReference type="Proteomes" id="UP000245765"/>
    </source>
</evidence>
<name>A0A317FI52_9PROT</name>
<dbReference type="InterPro" id="IPR013216">
    <property type="entry name" value="Methyltransf_11"/>
</dbReference>
<dbReference type="PANTHER" id="PTHR43591:SF24">
    <property type="entry name" value="2-METHOXY-6-POLYPRENYL-1,4-BENZOQUINOL METHYLASE, MITOCHONDRIAL"/>
    <property type="match status" value="1"/>
</dbReference>
<keyword evidence="2" id="KW-0489">Methyltransferase</keyword>
<keyword evidence="2" id="KW-0808">Transferase</keyword>
<dbReference type="EMBL" id="QGNA01000001">
    <property type="protein sequence ID" value="PWS38052.1"/>
    <property type="molecule type" value="Genomic_DNA"/>
</dbReference>
<dbReference type="Proteomes" id="UP000245765">
    <property type="component" value="Unassembled WGS sequence"/>
</dbReference>
<dbReference type="RefSeq" id="WP_109868674.1">
    <property type="nucleotide sequence ID" value="NZ_QGNA01000001.1"/>
</dbReference>
<dbReference type="GO" id="GO:0008757">
    <property type="term" value="F:S-adenosylmethionine-dependent methyltransferase activity"/>
    <property type="evidence" value="ECO:0007669"/>
    <property type="project" value="InterPro"/>
</dbReference>
<proteinExistence type="predicted"/>
<evidence type="ECO:0000259" key="1">
    <source>
        <dbReference type="Pfam" id="PF08241"/>
    </source>
</evidence>